<evidence type="ECO:0000256" key="6">
    <source>
        <dbReference type="ARBA" id="ARBA00023196"/>
    </source>
</evidence>
<organism evidence="9 10">
    <name type="scientific">Candidatus Scatosoma pullistercoris</name>
    <dbReference type="NCBI Taxonomy" id="2840934"/>
    <lineage>
        <taxon>Bacteria</taxon>
        <taxon>Bacillati</taxon>
        <taxon>Bacillota</taxon>
        <taxon>Clostridia</taxon>
        <taxon>Candidatus Scatosoma</taxon>
    </lineage>
</organism>
<evidence type="ECO:0000313" key="10">
    <source>
        <dbReference type="Proteomes" id="UP000824081"/>
    </source>
</evidence>
<comment type="subunit">
    <text evidence="7">F-type ATPases have 2 components, CF(1) - the catalytic core - and CF(0) - the membrane proton channel. CF(1) has five subunits: alpha(3), beta(3), gamma(1), delta(1), epsilon(1). CF(0) has three main subunits: a, b and c.</text>
</comment>
<dbReference type="Proteomes" id="UP000824081">
    <property type="component" value="Unassembled WGS sequence"/>
</dbReference>
<keyword evidence="4 7" id="KW-0406">Ion transport</keyword>
<dbReference type="GO" id="GO:0045259">
    <property type="term" value="C:proton-transporting ATP synthase complex"/>
    <property type="evidence" value="ECO:0007669"/>
    <property type="project" value="UniProtKB-KW"/>
</dbReference>
<dbReference type="CDD" id="cd12152">
    <property type="entry name" value="F1-ATPase_delta"/>
    <property type="match status" value="1"/>
</dbReference>
<feature type="domain" description="ATP synthase F1 complex delta/epsilon subunit N-terminal" evidence="8">
    <location>
        <begin position="4"/>
        <end position="77"/>
    </location>
</feature>
<dbReference type="AlphaFoldDB" id="A0A9D1SGJ0"/>
<keyword evidence="7" id="KW-0375">Hydrogen ion transport</keyword>
<protein>
    <recommendedName>
        <fullName evidence="7">ATP synthase epsilon chain</fullName>
    </recommendedName>
    <alternativeName>
        <fullName evidence="7">ATP synthase F1 sector epsilon subunit</fullName>
    </alternativeName>
    <alternativeName>
        <fullName evidence="7">F-ATPase epsilon subunit</fullName>
    </alternativeName>
</protein>
<keyword evidence="7" id="KW-0066">ATP synthesis</keyword>
<dbReference type="EMBL" id="DVMZ01000056">
    <property type="protein sequence ID" value="HIU58867.1"/>
    <property type="molecule type" value="Genomic_DNA"/>
</dbReference>
<dbReference type="InterPro" id="IPR020546">
    <property type="entry name" value="ATP_synth_F1_dsu/esu_N"/>
</dbReference>
<keyword evidence="6 7" id="KW-0139">CF(1)</keyword>
<reference evidence="9" key="2">
    <citation type="journal article" date="2021" name="PeerJ">
        <title>Extensive microbial diversity within the chicken gut microbiome revealed by metagenomics and culture.</title>
        <authorList>
            <person name="Gilroy R."/>
            <person name="Ravi A."/>
            <person name="Getino M."/>
            <person name="Pursley I."/>
            <person name="Horton D.L."/>
            <person name="Alikhan N.F."/>
            <person name="Baker D."/>
            <person name="Gharbi K."/>
            <person name="Hall N."/>
            <person name="Watson M."/>
            <person name="Adriaenssens E.M."/>
            <person name="Foster-Nyarko E."/>
            <person name="Jarju S."/>
            <person name="Secka A."/>
            <person name="Antonio M."/>
            <person name="Oren A."/>
            <person name="Chaudhuri R.R."/>
            <person name="La Ragione R."/>
            <person name="Hildebrand F."/>
            <person name="Pallen M.J."/>
        </authorList>
    </citation>
    <scope>NUCLEOTIDE SEQUENCE</scope>
    <source>
        <strain evidence="9">11687</strain>
    </source>
</reference>
<dbReference type="GO" id="GO:0046933">
    <property type="term" value="F:proton-transporting ATP synthase activity, rotational mechanism"/>
    <property type="evidence" value="ECO:0007669"/>
    <property type="project" value="UniProtKB-UniRule"/>
</dbReference>
<evidence type="ECO:0000256" key="5">
    <source>
        <dbReference type="ARBA" id="ARBA00023136"/>
    </source>
</evidence>
<dbReference type="Pfam" id="PF02823">
    <property type="entry name" value="ATP-synt_DE_N"/>
    <property type="match status" value="1"/>
</dbReference>
<keyword evidence="3 7" id="KW-0813">Transport</keyword>
<dbReference type="GO" id="GO:0012505">
    <property type="term" value="C:endomembrane system"/>
    <property type="evidence" value="ECO:0007669"/>
    <property type="project" value="UniProtKB-SubCell"/>
</dbReference>
<dbReference type="SUPFAM" id="SSF51344">
    <property type="entry name" value="Epsilon subunit of F1F0-ATP synthase N-terminal domain"/>
    <property type="match status" value="1"/>
</dbReference>
<dbReference type="HAMAP" id="MF_00530">
    <property type="entry name" value="ATP_synth_epsil_bac"/>
    <property type="match status" value="1"/>
</dbReference>
<evidence type="ECO:0000256" key="1">
    <source>
        <dbReference type="ARBA" id="ARBA00004184"/>
    </source>
</evidence>
<evidence type="ECO:0000256" key="3">
    <source>
        <dbReference type="ARBA" id="ARBA00022448"/>
    </source>
</evidence>
<name>A0A9D1SGJ0_9FIRM</name>
<proteinExistence type="inferred from homology"/>
<keyword evidence="7" id="KW-1003">Cell membrane</keyword>
<evidence type="ECO:0000259" key="8">
    <source>
        <dbReference type="Pfam" id="PF02823"/>
    </source>
</evidence>
<accession>A0A9D1SGJ0</accession>
<sequence>MNTFRLQMLRPDKQFYEGEVSALSVSEPTGKISVLPGHMPMFINITTDMASLTEADGTVKTFATGEGMLSVYKDRVVLQSDFLAWEEKLDQAIRRRETAMAQEKERRRQSFREYRLNKMEMAKTFINLEKGSK</sequence>
<comment type="subcellular location">
    <subcellularLocation>
        <location evidence="7">Cell membrane</location>
        <topology evidence="7">Peripheral membrane protein</topology>
    </subcellularLocation>
    <subcellularLocation>
        <location evidence="1">Endomembrane system</location>
        <topology evidence="1">Peripheral membrane protein</topology>
    </subcellularLocation>
</comment>
<dbReference type="InterPro" id="IPR001469">
    <property type="entry name" value="ATP_synth_F1_dsu/esu"/>
</dbReference>
<evidence type="ECO:0000256" key="7">
    <source>
        <dbReference type="HAMAP-Rule" id="MF_00530"/>
    </source>
</evidence>
<reference evidence="9" key="1">
    <citation type="submission" date="2020-10" db="EMBL/GenBank/DDBJ databases">
        <authorList>
            <person name="Gilroy R."/>
        </authorList>
    </citation>
    <scope>NUCLEOTIDE SEQUENCE</scope>
    <source>
        <strain evidence="9">11687</strain>
    </source>
</reference>
<keyword evidence="5 7" id="KW-0472">Membrane</keyword>
<comment type="caution">
    <text evidence="9">The sequence shown here is derived from an EMBL/GenBank/DDBJ whole genome shotgun (WGS) entry which is preliminary data.</text>
</comment>
<dbReference type="GO" id="GO:0005524">
    <property type="term" value="F:ATP binding"/>
    <property type="evidence" value="ECO:0007669"/>
    <property type="project" value="UniProtKB-UniRule"/>
</dbReference>
<comment type="function">
    <text evidence="7">Produces ATP from ADP in the presence of a proton gradient across the membrane.</text>
</comment>
<evidence type="ECO:0000313" key="9">
    <source>
        <dbReference type="EMBL" id="HIU58867.1"/>
    </source>
</evidence>
<dbReference type="InterPro" id="IPR036771">
    <property type="entry name" value="ATPsynth_dsu/esu_N"/>
</dbReference>
<dbReference type="Gene3D" id="2.60.15.10">
    <property type="entry name" value="F0F1 ATP synthase delta/epsilon subunit, N-terminal"/>
    <property type="match status" value="1"/>
</dbReference>
<dbReference type="GO" id="GO:0005886">
    <property type="term" value="C:plasma membrane"/>
    <property type="evidence" value="ECO:0007669"/>
    <property type="project" value="UniProtKB-SubCell"/>
</dbReference>
<gene>
    <name evidence="7" type="primary">atpC</name>
    <name evidence="9" type="ORF">IAC57_02075</name>
</gene>
<evidence type="ECO:0000256" key="4">
    <source>
        <dbReference type="ARBA" id="ARBA00023065"/>
    </source>
</evidence>
<evidence type="ECO:0000256" key="2">
    <source>
        <dbReference type="ARBA" id="ARBA00005712"/>
    </source>
</evidence>
<comment type="similarity">
    <text evidence="2 7">Belongs to the ATPase epsilon chain family.</text>
</comment>